<keyword evidence="1" id="KW-0489">Methyltransferase</keyword>
<evidence type="ECO:0000313" key="2">
    <source>
        <dbReference type="Proteomes" id="UP001564626"/>
    </source>
</evidence>
<comment type="caution">
    <text evidence="1">The sequence shown here is derived from an EMBL/GenBank/DDBJ whole genome shotgun (WGS) entry which is preliminary data.</text>
</comment>
<dbReference type="Proteomes" id="UP001564626">
    <property type="component" value="Unassembled WGS sequence"/>
</dbReference>
<dbReference type="Pfam" id="PF04672">
    <property type="entry name" value="Methyltransf_19"/>
    <property type="match status" value="1"/>
</dbReference>
<dbReference type="Gene3D" id="3.40.50.150">
    <property type="entry name" value="Vaccinia Virus protein VP39"/>
    <property type="match status" value="1"/>
</dbReference>
<evidence type="ECO:0000313" key="1">
    <source>
        <dbReference type="EMBL" id="MEY8040965.1"/>
    </source>
</evidence>
<dbReference type="GO" id="GO:0008168">
    <property type="term" value="F:methyltransferase activity"/>
    <property type="evidence" value="ECO:0007669"/>
    <property type="project" value="UniProtKB-KW"/>
</dbReference>
<proteinExistence type="predicted"/>
<dbReference type="InterPro" id="IPR006764">
    <property type="entry name" value="SAM_dep_MeTrfase_SAV2177_type"/>
</dbReference>
<dbReference type="SUPFAM" id="SSF53335">
    <property type="entry name" value="S-adenosyl-L-methionine-dependent methyltransferases"/>
    <property type="match status" value="1"/>
</dbReference>
<name>A0ABV4CIP2_9PSEU</name>
<reference evidence="1 2" key="1">
    <citation type="submission" date="2024-08" db="EMBL/GenBank/DDBJ databases">
        <title>Genome mining of Saccharopolyspora cebuensis PGLac3 from Nigerian medicinal plant.</title>
        <authorList>
            <person name="Ezeobiora C.E."/>
            <person name="Igbokwe N.H."/>
            <person name="Amin D.H."/>
            <person name="Mendie U.E."/>
        </authorList>
    </citation>
    <scope>NUCLEOTIDE SEQUENCE [LARGE SCALE GENOMIC DNA]</scope>
    <source>
        <strain evidence="1 2">PGLac3</strain>
    </source>
</reference>
<accession>A0ABV4CIP2</accession>
<organism evidence="1 2">
    <name type="scientific">Saccharopolyspora cebuensis</name>
    <dbReference type="NCBI Taxonomy" id="418759"/>
    <lineage>
        <taxon>Bacteria</taxon>
        <taxon>Bacillati</taxon>
        <taxon>Actinomycetota</taxon>
        <taxon>Actinomycetes</taxon>
        <taxon>Pseudonocardiales</taxon>
        <taxon>Pseudonocardiaceae</taxon>
        <taxon>Saccharopolyspora</taxon>
    </lineage>
</organism>
<dbReference type="InterPro" id="IPR029063">
    <property type="entry name" value="SAM-dependent_MTases_sf"/>
</dbReference>
<protein>
    <submittedName>
        <fullName evidence="1">SAM-dependent methyltransferase</fullName>
        <ecNumber evidence="1">2.1.1.-</ecNumber>
    </submittedName>
</protein>
<dbReference type="EC" id="2.1.1.-" evidence="1"/>
<gene>
    <name evidence="1" type="ORF">AB8O55_16265</name>
</gene>
<keyword evidence="2" id="KW-1185">Reference proteome</keyword>
<dbReference type="GO" id="GO:0032259">
    <property type="term" value="P:methylation"/>
    <property type="evidence" value="ECO:0007669"/>
    <property type="project" value="UniProtKB-KW"/>
</dbReference>
<dbReference type="RefSeq" id="WP_345355506.1">
    <property type="nucleotide sequence ID" value="NZ_BAABII010000001.1"/>
</dbReference>
<keyword evidence="1" id="KW-0808">Transferase</keyword>
<sequence>MERSDFDSPDVNSPNAARMYDYFLGGAANFAVDRIAAEQALAVTPEIGRFARANRSFLGRLVAHLCDLGIDQFLDLGSGVPTVGNVHQIAHRHDPHARVAYVDVEPVAVSHARSLLDGQPHVTITQADIRSPEAVLSAPGVAGLMDFTRPVAVLAVAILHFVPDDDDPASLVASYHRACAPGSYLGMSHASPVTMTAEQVAGGREVYRSTTTPITPRSREAIMAMLTGWQLLDPGLVPLDQWRPDTTGEPVANGYGALAYLP</sequence>
<dbReference type="EMBL" id="JBGEHV010000029">
    <property type="protein sequence ID" value="MEY8040965.1"/>
    <property type="molecule type" value="Genomic_DNA"/>
</dbReference>
<dbReference type="PIRSF" id="PIRSF017393">
    <property type="entry name" value="MTase_SAV2177"/>
    <property type="match status" value="1"/>
</dbReference>